<dbReference type="InterPro" id="IPR020472">
    <property type="entry name" value="WD40_PAC1"/>
</dbReference>
<dbReference type="SUPFAM" id="SSF54648">
    <property type="entry name" value="DLC"/>
    <property type="match status" value="1"/>
</dbReference>
<feature type="domain" description="NLE" evidence="7">
    <location>
        <begin position="181"/>
        <end position="233"/>
    </location>
</feature>
<dbReference type="PRINTS" id="PR00320">
    <property type="entry name" value="GPROTEINBRPT"/>
</dbReference>
<evidence type="ECO:0000256" key="3">
    <source>
        <dbReference type="ARBA" id="ARBA00022737"/>
    </source>
</evidence>
<reference evidence="8" key="2">
    <citation type="journal article" date="2023" name="Microbiol Resour">
        <title>Decontamination and Annotation of the Draft Genome Sequence of the Oomycete Lagenidium giganteum ARSEF 373.</title>
        <authorList>
            <person name="Morgan W.R."/>
            <person name="Tartar A."/>
        </authorList>
    </citation>
    <scope>NUCLEOTIDE SEQUENCE</scope>
    <source>
        <strain evidence="8">ARSEF 373</strain>
    </source>
</reference>
<dbReference type="Proteomes" id="UP001146120">
    <property type="component" value="Unassembled WGS sequence"/>
</dbReference>
<accession>A0AAV2Z1E7</accession>
<evidence type="ECO:0000256" key="1">
    <source>
        <dbReference type="ARBA" id="ARBA00004604"/>
    </source>
</evidence>
<dbReference type="InterPro" id="IPR037177">
    <property type="entry name" value="DLC_sf"/>
</dbReference>
<evidence type="ECO:0000256" key="6">
    <source>
        <dbReference type="SAM" id="MobiDB-lite"/>
    </source>
</evidence>
<dbReference type="FunFam" id="2.130.10.10:FF:000464">
    <property type="entry name" value="Ribosome assembly protein 4"/>
    <property type="match status" value="1"/>
</dbReference>
<dbReference type="GO" id="GO:0000027">
    <property type="term" value="P:ribosomal large subunit assembly"/>
    <property type="evidence" value="ECO:0007669"/>
    <property type="project" value="TreeGrafter"/>
</dbReference>
<feature type="repeat" description="WD" evidence="5">
    <location>
        <begin position="606"/>
        <end position="639"/>
    </location>
</feature>
<dbReference type="PROSITE" id="PS00678">
    <property type="entry name" value="WD_REPEATS_1"/>
    <property type="match status" value="2"/>
</dbReference>
<dbReference type="InterPro" id="IPR015943">
    <property type="entry name" value="WD40/YVTN_repeat-like_dom_sf"/>
</dbReference>
<name>A0AAV2Z1E7_9STRA</name>
<dbReference type="Pfam" id="PF00400">
    <property type="entry name" value="WD40"/>
    <property type="match status" value="7"/>
</dbReference>
<keyword evidence="2 5" id="KW-0853">WD repeat</keyword>
<reference evidence="8" key="1">
    <citation type="submission" date="2022-11" db="EMBL/GenBank/DDBJ databases">
        <authorList>
            <person name="Morgan W.R."/>
            <person name="Tartar A."/>
        </authorList>
    </citation>
    <scope>NUCLEOTIDE SEQUENCE</scope>
    <source>
        <strain evidence="8">ARSEF 373</strain>
    </source>
</reference>
<evidence type="ECO:0000313" key="8">
    <source>
        <dbReference type="EMBL" id="DAZ99218.1"/>
    </source>
</evidence>
<feature type="repeat" description="WD" evidence="5">
    <location>
        <begin position="351"/>
        <end position="397"/>
    </location>
</feature>
<dbReference type="CDD" id="cd00200">
    <property type="entry name" value="WD40"/>
    <property type="match status" value="1"/>
</dbReference>
<keyword evidence="4" id="KW-0539">Nucleus</keyword>
<dbReference type="PRINTS" id="PR00319">
    <property type="entry name" value="GPROTEINB"/>
</dbReference>
<keyword evidence="9" id="KW-1185">Reference proteome</keyword>
<dbReference type="Pfam" id="PF08154">
    <property type="entry name" value="NLE"/>
    <property type="match status" value="1"/>
</dbReference>
<dbReference type="InterPro" id="IPR001680">
    <property type="entry name" value="WD40_rpt"/>
</dbReference>
<dbReference type="InterPro" id="IPR019775">
    <property type="entry name" value="WD40_repeat_CS"/>
</dbReference>
<feature type="region of interest" description="Disordered" evidence="6">
    <location>
        <begin position="128"/>
        <end position="151"/>
    </location>
</feature>
<gene>
    <name evidence="8" type="ORF">N0F65_008085</name>
</gene>
<evidence type="ECO:0000259" key="7">
    <source>
        <dbReference type="Pfam" id="PF08154"/>
    </source>
</evidence>
<proteinExistence type="predicted"/>
<evidence type="ECO:0000256" key="2">
    <source>
        <dbReference type="ARBA" id="ARBA00022574"/>
    </source>
</evidence>
<protein>
    <recommendedName>
        <fullName evidence="7">NLE domain-containing protein</fullName>
    </recommendedName>
</protein>
<dbReference type="EMBL" id="DAKRPA010000087">
    <property type="protein sequence ID" value="DAZ99218.1"/>
    <property type="molecule type" value="Genomic_DNA"/>
</dbReference>
<dbReference type="SMART" id="SM00320">
    <property type="entry name" value="WD40"/>
    <property type="match status" value="8"/>
</dbReference>
<dbReference type="GO" id="GO:0005730">
    <property type="term" value="C:nucleolus"/>
    <property type="evidence" value="ECO:0007669"/>
    <property type="project" value="UniProtKB-SubCell"/>
</dbReference>
<dbReference type="PANTHER" id="PTHR19848:SF0">
    <property type="entry name" value="NOTCHLESS PROTEIN HOMOLOG 1"/>
    <property type="match status" value="1"/>
</dbReference>
<dbReference type="PROSITE" id="PS50082">
    <property type="entry name" value="WD_REPEATS_2"/>
    <property type="match status" value="7"/>
</dbReference>
<feature type="repeat" description="WD" evidence="5">
    <location>
        <begin position="563"/>
        <end position="604"/>
    </location>
</feature>
<evidence type="ECO:0000256" key="4">
    <source>
        <dbReference type="ARBA" id="ARBA00023242"/>
    </source>
</evidence>
<dbReference type="PROSITE" id="PS50294">
    <property type="entry name" value="WD_REPEATS_REGION"/>
    <property type="match status" value="7"/>
</dbReference>
<keyword evidence="3" id="KW-0677">Repeat</keyword>
<dbReference type="InterPro" id="IPR036322">
    <property type="entry name" value="WD40_repeat_dom_sf"/>
</dbReference>
<dbReference type="Gene3D" id="3.30.740.10">
    <property type="entry name" value="Protein Inhibitor Of Neuronal Nitric Oxide Synthase"/>
    <property type="match status" value="1"/>
</dbReference>
<comment type="subcellular location">
    <subcellularLocation>
        <location evidence="1">Nucleus</location>
        <location evidence="1">Nucleolus</location>
    </subcellularLocation>
</comment>
<dbReference type="GO" id="GO:0007017">
    <property type="term" value="P:microtubule-based process"/>
    <property type="evidence" value="ECO:0007669"/>
    <property type="project" value="InterPro"/>
</dbReference>
<dbReference type="PANTHER" id="PTHR19848">
    <property type="entry name" value="WD40 REPEAT PROTEIN"/>
    <property type="match status" value="1"/>
</dbReference>
<dbReference type="InterPro" id="IPR001372">
    <property type="entry name" value="Dynein_light_chain_typ-1/2"/>
</dbReference>
<evidence type="ECO:0000256" key="5">
    <source>
        <dbReference type="PROSITE-ProRule" id="PRU00221"/>
    </source>
</evidence>
<comment type="caution">
    <text evidence="8">The sequence shown here is derived from an EMBL/GenBank/DDBJ whole genome shotgun (WGS) entry which is preliminary data.</text>
</comment>
<evidence type="ECO:0000313" key="9">
    <source>
        <dbReference type="Proteomes" id="UP001146120"/>
    </source>
</evidence>
<dbReference type="InterPro" id="IPR012972">
    <property type="entry name" value="NLE"/>
</dbReference>
<feature type="repeat" description="WD" evidence="5">
    <location>
        <begin position="308"/>
        <end position="349"/>
    </location>
</feature>
<dbReference type="InterPro" id="IPR001632">
    <property type="entry name" value="WD40_G-protein_beta-like"/>
</dbReference>
<dbReference type="Gene3D" id="2.130.10.10">
    <property type="entry name" value="YVTN repeat-like/Quinoprotein amine dehydrogenase"/>
    <property type="match status" value="1"/>
</dbReference>
<feature type="repeat" description="WD" evidence="5">
    <location>
        <begin position="398"/>
        <end position="428"/>
    </location>
</feature>
<feature type="repeat" description="WD" evidence="5">
    <location>
        <begin position="521"/>
        <end position="562"/>
    </location>
</feature>
<dbReference type="GO" id="GO:0030286">
    <property type="term" value="C:dynein complex"/>
    <property type="evidence" value="ECO:0007669"/>
    <property type="project" value="InterPro"/>
</dbReference>
<dbReference type="SMART" id="SM01375">
    <property type="entry name" value="Dynein_light"/>
    <property type="match status" value="1"/>
</dbReference>
<sequence length="639" mass="71536">MGEAPSWQHMWGAKVKMPCDMEDDILEDVIKNVTTRLSNIDTEEWEKKGLAVCEDLKAHMDLTWEPHWVVCIGRNFGTYVTHVTRNFIFFYFNEKACATTTTMAAAAAEPSKKKMRMSTADAAADIKEEEVEVDVQQEHDNNDEDDEDTDDETPMSIIAQFQSEEVRGAAAIAIGDNEDGANVGPQLDIPLSSNVKQMEELVNTLLDQTGKNKVPYSLFIGETEITKSLQQTVEELKVSTETALTITFQPLAMFRVRPVTRCSDTLQGHSDAILHVSFSPDGKRLASGGGDATVRFWDTNTAMPKHTGRGHKHHVLCTAWSPDGERFASADRNGEIRLWDPITGKQIGQPLKGHKQWVNSLTWEPMHRNSTCERFASASKDSMIKVWNARTGRQVASLAGHTDSVECIKWGGDDLLYSASRDRTIKVWAMEGDQVGKLVRTLSGHGHRINTLALNVDYVCRTGPFSHTNKKFASREEMQKAALERYQQVRKGQPERLVSGSDDFTLFFWEPAENKKPIERLTGHQQPVNHLCFSPDGRYFASASFDKKVKIWNGQTGKFIATLTGHVGAVYQVCWSSDSRLIVSASKDSTVKVWELAEPKNAKVTLSGHEDEVYALDWSPNGDMVASGSKDRKIKIWKH</sequence>
<organism evidence="8 9">
    <name type="scientific">Lagenidium giganteum</name>
    <dbReference type="NCBI Taxonomy" id="4803"/>
    <lineage>
        <taxon>Eukaryota</taxon>
        <taxon>Sar</taxon>
        <taxon>Stramenopiles</taxon>
        <taxon>Oomycota</taxon>
        <taxon>Peronosporomycetes</taxon>
        <taxon>Pythiales</taxon>
        <taxon>Pythiaceae</taxon>
    </lineage>
</organism>
<feature type="repeat" description="WD" evidence="5">
    <location>
        <begin position="266"/>
        <end position="307"/>
    </location>
</feature>
<dbReference type="SUPFAM" id="SSF50978">
    <property type="entry name" value="WD40 repeat-like"/>
    <property type="match status" value="1"/>
</dbReference>
<dbReference type="Pfam" id="PF01221">
    <property type="entry name" value="Dynein_light"/>
    <property type="match status" value="1"/>
</dbReference>
<dbReference type="AlphaFoldDB" id="A0AAV2Z1E7"/>